<keyword evidence="5" id="KW-0808">Transferase</keyword>
<feature type="domain" description="Histidine kinase" evidence="7">
    <location>
        <begin position="61"/>
        <end position="279"/>
    </location>
</feature>
<keyword evidence="9" id="KW-1185">Reference proteome</keyword>
<evidence type="ECO:0000256" key="5">
    <source>
        <dbReference type="ARBA" id="ARBA00022679"/>
    </source>
</evidence>
<dbReference type="Pfam" id="PF02518">
    <property type="entry name" value="HATPase_c"/>
    <property type="match status" value="1"/>
</dbReference>
<dbReference type="InterPro" id="IPR036890">
    <property type="entry name" value="HATPase_C_sf"/>
</dbReference>
<evidence type="ECO:0000256" key="2">
    <source>
        <dbReference type="ARBA" id="ARBA00004429"/>
    </source>
</evidence>
<dbReference type="EMBL" id="FSRU01000001">
    <property type="protein sequence ID" value="SIO15071.1"/>
    <property type="molecule type" value="Genomic_DNA"/>
</dbReference>
<dbReference type="SMART" id="SM00388">
    <property type="entry name" value="HisKA"/>
    <property type="match status" value="1"/>
</dbReference>
<dbReference type="FunFam" id="3.30.565.10:FF:000006">
    <property type="entry name" value="Sensor histidine kinase WalK"/>
    <property type="match status" value="1"/>
</dbReference>
<dbReference type="SMART" id="SM00387">
    <property type="entry name" value="HATPase_c"/>
    <property type="match status" value="1"/>
</dbReference>
<evidence type="ECO:0000313" key="9">
    <source>
        <dbReference type="Proteomes" id="UP000185151"/>
    </source>
</evidence>
<dbReference type="InterPro" id="IPR003594">
    <property type="entry name" value="HATPase_dom"/>
</dbReference>
<dbReference type="GO" id="GO:0000155">
    <property type="term" value="F:phosphorelay sensor kinase activity"/>
    <property type="evidence" value="ECO:0007669"/>
    <property type="project" value="InterPro"/>
</dbReference>
<dbReference type="CDD" id="cd00075">
    <property type="entry name" value="HATPase"/>
    <property type="match status" value="1"/>
</dbReference>
<dbReference type="AlphaFoldDB" id="A0A1N6H5I2"/>
<evidence type="ECO:0000256" key="3">
    <source>
        <dbReference type="ARBA" id="ARBA00012438"/>
    </source>
</evidence>
<organism evidence="8 9">
    <name type="scientific">Paraburkholderia phenazinium</name>
    <dbReference type="NCBI Taxonomy" id="60549"/>
    <lineage>
        <taxon>Bacteria</taxon>
        <taxon>Pseudomonadati</taxon>
        <taxon>Pseudomonadota</taxon>
        <taxon>Betaproteobacteria</taxon>
        <taxon>Burkholderiales</taxon>
        <taxon>Burkholderiaceae</taxon>
        <taxon>Paraburkholderia</taxon>
    </lineage>
</organism>
<dbReference type="RefSeq" id="WP_171991601.1">
    <property type="nucleotide sequence ID" value="NZ_FSRU01000001.1"/>
</dbReference>
<gene>
    <name evidence="8" type="ORF">SAMN05444165_1180</name>
</gene>
<dbReference type="Pfam" id="PF00512">
    <property type="entry name" value="HisKA"/>
    <property type="match status" value="1"/>
</dbReference>
<evidence type="ECO:0000259" key="7">
    <source>
        <dbReference type="PROSITE" id="PS50109"/>
    </source>
</evidence>
<dbReference type="SUPFAM" id="SSF55874">
    <property type="entry name" value="ATPase domain of HSP90 chaperone/DNA topoisomerase II/histidine kinase"/>
    <property type="match status" value="1"/>
</dbReference>
<evidence type="ECO:0000256" key="1">
    <source>
        <dbReference type="ARBA" id="ARBA00000085"/>
    </source>
</evidence>
<dbReference type="InterPro" id="IPR005467">
    <property type="entry name" value="His_kinase_dom"/>
</dbReference>
<dbReference type="SUPFAM" id="SSF47384">
    <property type="entry name" value="Homodimeric domain of signal transducing histidine kinase"/>
    <property type="match status" value="1"/>
</dbReference>
<dbReference type="Proteomes" id="UP000185151">
    <property type="component" value="Unassembled WGS sequence"/>
</dbReference>
<proteinExistence type="predicted"/>
<keyword evidence="6 8" id="KW-0418">Kinase</keyword>
<sequence length="292" mass="30995">MSAHSGSFRWSVGTPTAEHAPLTDAMMEPPPQRSASAFSMPASQPLRQFDALRLKDEILAMVAHELRGPLTPLQLAAHLIRRVSTDRPEVLRSVDMIDRQIAHIVRLSEDLMDAMRVEHGALRVSKVPVDVVAVLAAPLTAAALAAAQRSQTFAVQIADRTLRVEGDPVRLAQAVNNLLHNAIKYTPEHGHIAVNVLADRHVLVVSVKDDGMGISDALLPHIFDLFAQSCRTIGASAGGLGVGLAVVKAVAESHDGTVSAVSAGPGAGSEFTLRLPIVVQTVVQTRAPMSSV</sequence>
<dbReference type="Gene3D" id="3.30.565.10">
    <property type="entry name" value="Histidine kinase-like ATPase, C-terminal domain"/>
    <property type="match status" value="1"/>
</dbReference>
<dbReference type="Gene3D" id="1.10.287.130">
    <property type="match status" value="1"/>
</dbReference>
<dbReference type="EC" id="2.7.13.3" evidence="3"/>
<comment type="catalytic activity">
    <reaction evidence="1">
        <text>ATP + protein L-histidine = ADP + protein N-phospho-L-histidine.</text>
        <dbReference type="EC" id="2.7.13.3"/>
    </reaction>
</comment>
<keyword evidence="4" id="KW-0597">Phosphoprotein</keyword>
<evidence type="ECO:0000256" key="6">
    <source>
        <dbReference type="ARBA" id="ARBA00022777"/>
    </source>
</evidence>
<protein>
    <recommendedName>
        <fullName evidence="3">histidine kinase</fullName>
        <ecNumber evidence="3">2.7.13.3</ecNumber>
    </recommendedName>
</protein>
<dbReference type="PANTHER" id="PTHR43547">
    <property type="entry name" value="TWO-COMPONENT HISTIDINE KINASE"/>
    <property type="match status" value="1"/>
</dbReference>
<accession>A0A1N6H5I2</accession>
<dbReference type="CDD" id="cd00082">
    <property type="entry name" value="HisKA"/>
    <property type="match status" value="1"/>
</dbReference>
<name>A0A1N6H5I2_9BURK</name>
<dbReference type="InterPro" id="IPR003661">
    <property type="entry name" value="HisK_dim/P_dom"/>
</dbReference>
<dbReference type="GO" id="GO:0005886">
    <property type="term" value="C:plasma membrane"/>
    <property type="evidence" value="ECO:0007669"/>
    <property type="project" value="UniProtKB-SubCell"/>
</dbReference>
<dbReference type="PROSITE" id="PS50109">
    <property type="entry name" value="HIS_KIN"/>
    <property type="match status" value="1"/>
</dbReference>
<dbReference type="PRINTS" id="PR00344">
    <property type="entry name" value="BCTRLSENSOR"/>
</dbReference>
<dbReference type="InterPro" id="IPR036097">
    <property type="entry name" value="HisK_dim/P_sf"/>
</dbReference>
<comment type="subcellular location">
    <subcellularLocation>
        <location evidence="2">Cell inner membrane</location>
        <topology evidence="2">Multi-pass membrane protein</topology>
    </subcellularLocation>
</comment>
<dbReference type="InterPro" id="IPR004358">
    <property type="entry name" value="Sig_transdc_His_kin-like_C"/>
</dbReference>
<evidence type="ECO:0000256" key="4">
    <source>
        <dbReference type="ARBA" id="ARBA00022553"/>
    </source>
</evidence>
<dbReference type="PANTHER" id="PTHR43547:SF2">
    <property type="entry name" value="HYBRID SIGNAL TRANSDUCTION HISTIDINE KINASE C"/>
    <property type="match status" value="1"/>
</dbReference>
<reference evidence="8 9" key="1">
    <citation type="submission" date="2016-11" db="EMBL/GenBank/DDBJ databases">
        <authorList>
            <person name="Jaros S."/>
            <person name="Januszkiewicz K."/>
            <person name="Wedrychowicz H."/>
        </authorList>
    </citation>
    <scope>NUCLEOTIDE SEQUENCE [LARGE SCALE GENOMIC DNA]</scope>
    <source>
        <strain evidence="8 9">GAS95</strain>
    </source>
</reference>
<evidence type="ECO:0000313" key="8">
    <source>
        <dbReference type="EMBL" id="SIO15071.1"/>
    </source>
</evidence>